<evidence type="ECO:0000313" key="1">
    <source>
        <dbReference type="EMBL" id="KKL87904.1"/>
    </source>
</evidence>
<reference evidence="1" key="1">
    <citation type="journal article" date="2015" name="Nature">
        <title>Complex archaea that bridge the gap between prokaryotes and eukaryotes.</title>
        <authorList>
            <person name="Spang A."/>
            <person name="Saw J.H."/>
            <person name="Jorgensen S.L."/>
            <person name="Zaremba-Niedzwiedzka K."/>
            <person name="Martijn J."/>
            <person name="Lind A.E."/>
            <person name="van Eijk R."/>
            <person name="Schleper C."/>
            <person name="Guy L."/>
            <person name="Ettema T.J."/>
        </authorList>
    </citation>
    <scope>NUCLEOTIDE SEQUENCE</scope>
</reference>
<sequence>AEPGTIGFFIQQDDEMTRQEQGRSVDNLVRF</sequence>
<proteinExistence type="predicted"/>
<protein>
    <submittedName>
        <fullName evidence="1">Uncharacterized protein</fullName>
    </submittedName>
</protein>
<name>A0A0F9FNA3_9ZZZZ</name>
<dbReference type="AlphaFoldDB" id="A0A0F9FNA3"/>
<gene>
    <name evidence="1" type="ORF">LCGC14_1930030</name>
</gene>
<feature type="non-terminal residue" evidence="1">
    <location>
        <position position="1"/>
    </location>
</feature>
<organism evidence="1">
    <name type="scientific">marine sediment metagenome</name>
    <dbReference type="NCBI Taxonomy" id="412755"/>
    <lineage>
        <taxon>unclassified sequences</taxon>
        <taxon>metagenomes</taxon>
        <taxon>ecological metagenomes</taxon>
    </lineage>
</organism>
<comment type="caution">
    <text evidence="1">The sequence shown here is derived from an EMBL/GenBank/DDBJ whole genome shotgun (WGS) entry which is preliminary data.</text>
</comment>
<accession>A0A0F9FNA3</accession>
<dbReference type="EMBL" id="LAZR01020711">
    <property type="protein sequence ID" value="KKL87904.1"/>
    <property type="molecule type" value="Genomic_DNA"/>
</dbReference>